<name>A0ACC2D8A8_DIPCM</name>
<dbReference type="EMBL" id="CM055098">
    <property type="protein sequence ID" value="KAJ7550355.1"/>
    <property type="molecule type" value="Genomic_DNA"/>
</dbReference>
<dbReference type="Proteomes" id="UP001162992">
    <property type="component" value="Chromosome 7"/>
</dbReference>
<protein>
    <submittedName>
        <fullName evidence="1">Uncharacterized protein</fullName>
    </submittedName>
</protein>
<accession>A0ACC2D8A8</accession>
<evidence type="ECO:0000313" key="2">
    <source>
        <dbReference type="Proteomes" id="UP001162992"/>
    </source>
</evidence>
<evidence type="ECO:0000313" key="1">
    <source>
        <dbReference type="EMBL" id="KAJ7550355.1"/>
    </source>
</evidence>
<proteinExistence type="predicted"/>
<keyword evidence="2" id="KW-1185">Reference proteome</keyword>
<gene>
    <name evidence="1" type="ORF">O6H91_07G096500</name>
</gene>
<reference evidence="2" key="1">
    <citation type="journal article" date="2024" name="Proc. Natl. Acad. Sci. U.S.A.">
        <title>Extraordinary preservation of gene collinearity over three hundred million years revealed in homosporous lycophytes.</title>
        <authorList>
            <person name="Li C."/>
            <person name="Wickell D."/>
            <person name="Kuo L.Y."/>
            <person name="Chen X."/>
            <person name="Nie B."/>
            <person name="Liao X."/>
            <person name="Peng D."/>
            <person name="Ji J."/>
            <person name="Jenkins J."/>
            <person name="Williams M."/>
            <person name="Shu S."/>
            <person name="Plott C."/>
            <person name="Barry K."/>
            <person name="Rajasekar S."/>
            <person name="Grimwood J."/>
            <person name="Han X."/>
            <person name="Sun S."/>
            <person name="Hou Z."/>
            <person name="He W."/>
            <person name="Dai G."/>
            <person name="Sun C."/>
            <person name="Schmutz J."/>
            <person name="Leebens-Mack J.H."/>
            <person name="Li F.W."/>
            <person name="Wang L."/>
        </authorList>
    </citation>
    <scope>NUCLEOTIDE SEQUENCE [LARGE SCALE GENOMIC DNA]</scope>
    <source>
        <strain evidence="2">cv. PW_Plant_1</strain>
    </source>
</reference>
<comment type="caution">
    <text evidence="1">The sequence shown here is derived from an EMBL/GenBank/DDBJ whole genome shotgun (WGS) entry which is preliminary data.</text>
</comment>
<sequence>MDPSSLQADEAFSLGYSFPSEADFFNNDMHSHSLYPFRSRTFFTNDSFAFYQSTEVLSNPATGNASSSQFHWSAPASGSMQPIVEMNAFIAKQSSNVISNVGAATPILATNPARRSRTLRRRRSKVCQRIKMLRSNRNLLRWSCDAPEHVSLKDNSHRRSSKRRSSSSAQTPTAHGSTAINDTNQDGWMSKENLKLLVQKELKPSDVGSLGRIILPKKEAESHLPHLSVKEGIILEMDDLTRCCRWKFRFRFWPNNKSRMYVLEYTGEFVKHHQLQKGDKMVIYEDQISRNYVIHGQKARYLDNPIEDPICPLSNVIKDDDKENVEEDTKKMEEEKKLKMDIDESSSFNNLSHDIIFEGSMNSFNDDALSCLEAFILFDNEYAIEDVFQYLVEDYSQT</sequence>
<organism evidence="1 2">
    <name type="scientific">Diphasiastrum complanatum</name>
    <name type="common">Issler's clubmoss</name>
    <name type="synonym">Lycopodium complanatum</name>
    <dbReference type="NCBI Taxonomy" id="34168"/>
    <lineage>
        <taxon>Eukaryota</taxon>
        <taxon>Viridiplantae</taxon>
        <taxon>Streptophyta</taxon>
        <taxon>Embryophyta</taxon>
        <taxon>Tracheophyta</taxon>
        <taxon>Lycopodiopsida</taxon>
        <taxon>Lycopodiales</taxon>
        <taxon>Lycopodiaceae</taxon>
        <taxon>Lycopodioideae</taxon>
        <taxon>Diphasiastrum</taxon>
    </lineage>
</organism>